<evidence type="ECO:0000256" key="1">
    <source>
        <dbReference type="SAM" id="MobiDB-lite"/>
    </source>
</evidence>
<name>A0ABR4EPI3_9PEZI</name>
<organism evidence="2 3">
    <name type="scientific">Diaporthe vaccinii</name>
    <dbReference type="NCBI Taxonomy" id="105482"/>
    <lineage>
        <taxon>Eukaryota</taxon>
        <taxon>Fungi</taxon>
        <taxon>Dikarya</taxon>
        <taxon>Ascomycota</taxon>
        <taxon>Pezizomycotina</taxon>
        <taxon>Sordariomycetes</taxon>
        <taxon>Sordariomycetidae</taxon>
        <taxon>Diaporthales</taxon>
        <taxon>Diaporthaceae</taxon>
        <taxon>Diaporthe</taxon>
        <taxon>Diaporthe eres species complex</taxon>
    </lineage>
</organism>
<comment type="caution">
    <text evidence="2">The sequence shown here is derived from an EMBL/GenBank/DDBJ whole genome shotgun (WGS) entry which is preliminary data.</text>
</comment>
<sequence>MAELHVTHGVPLRPLELNECEREAMIGFLQRGTDLTITIPAMSEEAAANTPESSEQNVKVEIVVQPPLTVGVRRRLIPPVIARTDHPQLLDDYLTGRKSVFGTAMLTASNGVDMSAILDGNYNVQGQPVTVHPENSGKNGGGSSSRQEPHRWIYFIFTGLSIPVPGVYTFTVCVNALVPDQGCVLTVGGKASRAFTVVDQAVAPARPSRAERRVLQTLETFNLYNPDA</sequence>
<gene>
    <name evidence="2" type="ORF">FJTKL_09044</name>
</gene>
<reference evidence="2 3" key="1">
    <citation type="submission" date="2024-03" db="EMBL/GenBank/DDBJ databases">
        <title>A high-quality draft genome sequence of Diaporthe vaccinii, a causative agent of upright dieback and viscid rot disease in cranberry plants.</title>
        <authorList>
            <person name="Sarrasin M."/>
            <person name="Lang B.F."/>
            <person name="Burger G."/>
        </authorList>
    </citation>
    <scope>NUCLEOTIDE SEQUENCE [LARGE SCALE GENOMIC DNA]</scope>
    <source>
        <strain evidence="2 3">IS7</strain>
    </source>
</reference>
<feature type="region of interest" description="Disordered" evidence="1">
    <location>
        <begin position="127"/>
        <end position="147"/>
    </location>
</feature>
<evidence type="ECO:0000313" key="2">
    <source>
        <dbReference type="EMBL" id="KAL2284342.1"/>
    </source>
</evidence>
<proteinExistence type="predicted"/>
<dbReference type="Proteomes" id="UP001600888">
    <property type="component" value="Unassembled WGS sequence"/>
</dbReference>
<accession>A0ABR4EPI3</accession>
<evidence type="ECO:0008006" key="4">
    <source>
        <dbReference type="Google" id="ProtNLM"/>
    </source>
</evidence>
<evidence type="ECO:0000313" key="3">
    <source>
        <dbReference type="Proteomes" id="UP001600888"/>
    </source>
</evidence>
<dbReference type="EMBL" id="JBAWTH010000037">
    <property type="protein sequence ID" value="KAL2284342.1"/>
    <property type="molecule type" value="Genomic_DNA"/>
</dbReference>
<keyword evidence="3" id="KW-1185">Reference proteome</keyword>
<protein>
    <recommendedName>
        <fullName evidence="4">Velvet domain-containing protein</fullName>
    </recommendedName>
</protein>